<dbReference type="HOGENOM" id="CLU_005066_0_0_1"/>
<evidence type="ECO:0000256" key="7">
    <source>
        <dbReference type="SAM" id="MobiDB-lite"/>
    </source>
</evidence>
<dbReference type="SMART" id="SM01411">
    <property type="entry name" value="Ephrin_rec_like"/>
    <property type="match status" value="3"/>
</dbReference>
<dbReference type="Proteomes" id="UP000014500">
    <property type="component" value="Unassembled WGS sequence"/>
</dbReference>
<organism evidence="10 11">
    <name type="scientific">Strigamia maritima</name>
    <name type="common">European centipede</name>
    <name type="synonym">Geophilus maritimus</name>
    <dbReference type="NCBI Taxonomy" id="126957"/>
    <lineage>
        <taxon>Eukaryota</taxon>
        <taxon>Metazoa</taxon>
        <taxon>Ecdysozoa</taxon>
        <taxon>Arthropoda</taxon>
        <taxon>Myriapoda</taxon>
        <taxon>Chilopoda</taxon>
        <taxon>Pleurostigmophora</taxon>
        <taxon>Geophilomorpha</taxon>
        <taxon>Linotaeniidae</taxon>
        <taxon>Strigamia</taxon>
    </lineage>
</organism>
<evidence type="ECO:0000256" key="4">
    <source>
        <dbReference type="ARBA" id="ARBA00022729"/>
    </source>
</evidence>
<dbReference type="PANTHER" id="PTHR22727:SF15">
    <property type="entry name" value="MRH DOMAIN-CONTAINING PROTEIN"/>
    <property type="match status" value="1"/>
</dbReference>
<dbReference type="InterPro" id="IPR044865">
    <property type="entry name" value="MRH_dom"/>
</dbReference>
<dbReference type="EMBL" id="JH431845">
    <property type="status" value="NOT_ANNOTATED_CDS"/>
    <property type="molecule type" value="Genomic_DNA"/>
</dbReference>
<dbReference type="InterPro" id="IPR039181">
    <property type="entry name" value="Elapor1/2"/>
</dbReference>
<evidence type="ECO:0000256" key="3">
    <source>
        <dbReference type="ARBA" id="ARBA00022475"/>
    </source>
</evidence>
<dbReference type="InterPro" id="IPR009030">
    <property type="entry name" value="Growth_fac_rcpt_cys_sf"/>
</dbReference>
<keyword evidence="8" id="KW-0472">Membrane</keyword>
<dbReference type="eggNOG" id="KOG1217">
    <property type="taxonomic scope" value="Eukaryota"/>
</dbReference>
<feature type="transmembrane region" description="Helical" evidence="8">
    <location>
        <begin position="992"/>
        <end position="1012"/>
    </location>
</feature>
<evidence type="ECO:0000313" key="10">
    <source>
        <dbReference type="EnsemblMetazoa" id="SMAR008481-PA"/>
    </source>
</evidence>
<keyword evidence="8" id="KW-0812">Transmembrane</keyword>
<feature type="domain" description="MRH" evidence="9">
    <location>
        <begin position="740"/>
        <end position="939"/>
    </location>
</feature>
<keyword evidence="6" id="KW-0325">Glycoprotein</keyword>
<dbReference type="InterPro" id="IPR009011">
    <property type="entry name" value="Man6P_isomerase_rcpt-bd_dom_sf"/>
</dbReference>
<dbReference type="OMA" id="CEYISED"/>
<evidence type="ECO:0000313" key="11">
    <source>
        <dbReference type="Proteomes" id="UP000014500"/>
    </source>
</evidence>
<feature type="region of interest" description="Disordered" evidence="7">
    <location>
        <begin position="1072"/>
        <end position="1095"/>
    </location>
</feature>
<comment type="subcellular location">
    <subcellularLocation>
        <location evidence="1">Cell membrane</location>
        <topology evidence="1">Single-pass type I membrane protein</topology>
    </subcellularLocation>
</comment>
<dbReference type="InterPro" id="IPR056607">
    <property type="entry name" value="Elapor1/2_MRH"/>
</dbReference>
<evidence type="ECO:0000256" key="8">
    <source>
        <dbReference type="SAM" id="Phobius"/>
    </source>
</evidence>
<evidence type="ECO:0000256" key="2">
    <source>
        <dbReference type="ARBA" id="ARBA00007627"/>
    </source>
</evidence>
<reference evidence="10" key="2">
    <citation type="submission" date="2015-02" db="UniProtKB">
        <authorList>
            <consortium name="EnsemblMetazoa"/>
        </authorList>
    </citation>
    <scope>IDENTIFICATION</scope>
</reference>
<dbReference type="Pfam" id="PF23032">
    <property type="entry name" value="GBD_ELAPOR1-like_3rd"/>
    <property type="match status" value="1"/>
</dbReference>
<proteinExistence type="inferred from homology"/>
<keyword evidence="3" id="KW-1003">Cell membrane</keyword>
<dbReference type="SUPFAM" id="SSF50911">
    <property type="entry name" value="Mannose 6-phosphate receptor domain"/>
    <property type="match status" value="1"/>
</dbReference>
<keyword evidence="4" id="KW-0732">Signal</keyword>
<dbReference type="InterPro" id="IPR056608">
    <property type="entry name" value="Elapor1/2_GBD"/>
</dbReference>
<comment type="similarity">
    <text evidence="2">Belongs to the ELAPOR family.</text>
</comment>
<sequence length="1095" mass="122587">MFVLNRWAWYSDKQLWLDGHVANTKIMRKKIILLILHLFTSYRKPKATQPVLALQMTTPDGANQCAISGRFHPVVIASHRWTPYTYTPYAMNIVKKTMRNSWVYQLVLIALYLQQLAADMFATCRPGDFHYEFTECDGDGRWRVSVPTPNTCVAGAPNPPERVKGCNASCDSGEFYNMTSVKCQKCAPGNYSYGAEIMFDSWQSIPSGFSVKNEPFLQSSFRRISEKSKSENKYIDCATFGWKARGDFIASQGGPCSSSLLYTVQLVKEGYLIYYYQHRDESILFQFENDKCQSAPNAQQNRFPSMTDGTEWKKATVQLKKGLNVLHWKTIGITSDQDEQRNNPVLIKKIEIYGVAYSSVCIECPGGSYSEGGASFCLECPENTFAEKGSVQCEPCQSTQYSGKGSDKCLERLPCTEKDYYEEHTPCDDQKQTQIVYKWIEPKICRDDMSEGVKLPAAGKKQACASCSPGMEYTNNSCSLCPSNYFSKACKPCPANTMPKYEYKFNTWNNFPDNVVSKCMSINDGCNSEIGWQTAGAYAYSATYHADGAYLILNMEVPGFNNIGGIVNGQSVDVGIISFSFELRCSSKCEFTFMQGSNSRGVSVIKTWNSTQPKQEFTHAIKHNDSYTFTWMFQKLIWDESMPFDSSDTRNLIHDGAKIYSIGVTNTIGGGASECVMCHQGSERIGCVPCGAGYYFDSNFTKCMKCPDDTYVSSFMAFGQDSCYPCGPGLHSKDGQNCYSDCKLNADGKEYDFTALSDYHTVEGNPLFTANGTQYYHLFNITLCGKRISGSTICRNNVTTHVKLEGTENRIESIVCRSTIVPPKSNNDIPLSTQSVSVGDHLLGITTAKQLGRISIPKNIFDDKIDAEMGSLNNDLNFFYSSPITTQACPNGRSTTITLRCNTMEQGNGTISLPRTCPDGTCDGCNFNLIWRTRHACATCTDKDFEVVKGECVKGHQTLHYIAPKHCLLPQWVTSPENIVQKCSMIPRELKLIGLVASAVALFLIVLLIYFWKKNRKLEYKYMKLVQSSNTKDGELPPAESCAIDDEEDDHFDSIQYKNSKSNLLFNKFRSMTGNKNDSDNPFETIQLTGKDNYS</sequence>
<dbReference type="InterPro" id="IPR056609">
    <property type="entry name" value="Elapor1-like_3rd"/>
</dbReference>
<dbReference type="PANTHER" id="PTHR22727">
    <property type="entry name" value="PROTEIN CBG13728"/>
    <property type="match status" value="1"/>
</dbReference>
<dbReference type="AlphaFoldDB" id="T1J4E8"/>
<keyword evidence="8" id="KW-1133">Transmembrane helix</keyword>
<accession>T1J4E8</accession>
<dbReference type="STRING" id="126957.T1J4E8"/>
<protein>
    <recommendedName>
        <fullName evidence="9">MRH domain-containing protein</fullName>
    </recommendedName>
</protein>
<dbReference type="GO" id="GO:0005886">
    <property type="term" value="C:plasma membrane"/>
    <property type="evidence" value="ECO:0007669"/>
    <property type="project" value="UniProtKB-SubCell"/>
</dbReference>
<dbReference type="SUPFAM" id="SSF57184">
    <property type="entry name" value="Growth factor receptor domain"/>
    <property type="match status" value="2"/>
</dbReference>
<reference evidence="11" key="1">
    <citation type="submission" date="2011-05" db="EMBL/GenBank/DDBJ databases">
        <authorList>
            <person name="Richards S.R."/>
            <person name="Qu J."/>
            <person name="Jiang H."/>
            <person name="Jhangiani S.N."/>
            <person name="Agravi P."/>
            <person name="Goodspeed R."/>
            <person name="Gross S."/>
            <person name="Mandapat C."/>
            <person name="Jackson L."/>
            <person name="Mathew T."/>
            <person name="Pu L."/>
            <person name="Thornton R."/>
            <person name="Saada N."/>
            <person name="Wilczek-Boney K.B."/>
            <person name="Lee S."/>
            <person name="Kovar C."/>
            <person name="Wu Y."/>
            <person name="Scherer S.E."/>
            <person name="Worley K.C."/>
            <person name="Muzny D.M."/>
            <person name="Gibbs R."/>
        </authorList>
    </citation>
    <scope>NUCLEOTIDE SEQUENCE</scope>
    <source>
        <strain evidence="11">Brora</strain>
    </source>
</reference>
<name>T1J4E8_STRMM</name>
<dbReference type="PhylomeDB" id="T1J4E8"/>
<evidence type="ECO:0000256" key="5">
    <source>
        <dbReference type="ARBA" id="ARBA00023157"/>
    </source>
</evidence>
<evidence type="ECO:0000256" key="1">
    <source>
        <dbReference type="ARBA" id="ARBA00004251"/>
    </source>
</evidence>
<dbReference type="PROSITE" id="PS51914">
    <property type="entry name" value="MRH"/>
    <property type="match status" value="1"/>
</dbReference>
<dbReference type="EnsemblMetazoa" id="SMAR008481-RA">
    <property type="protein sequence ID" value="SMAR008481-PA"/>
    <property type="gene ID" value="SMAR008481"/>
</dbReference>
<dbReference type="Pfam" id="PF23087">
    <property type="entry name" value="MRH_ELAPOR1_9th"/>
    <property type="match status" value="1"/>
</dbReference>
<keyword evidence="11" id="KW-1185">Reference proteome</keyword>
<evidence type="ECO:0000256" key="6">
    <source>
        <dbReference type="ARBA" id="ARBA00023180"/>
    </source>
</evidence>
<dbReference type="Pfam" id="PF23031">
    <property type="entry name" value="GBD_ELAPOR1"/>
    <property type="match status" value="1"/>
</dbReference>
<evidence type="ECO:0000259" key="9">
    <source>
        <dbReference type="PROSITE" id="PS51914"/>
    </source>
</evidence>
<keyword evidence="5" id="KW-1015">Disulfide bond</keyword>